<dbReference type="RefSeq" id="WP_058442207.1">
    <property type="nucleotide sequence ID" value="NZ_CAAAHU010000002.1"/>
</dbReference>
<comment type="caution">
    <text evidence="1">The sequence shown here is derived from an EMBL/GenBank/DDBJ whole genome shotgun (WGS) entry which is preliminary data.</text>
</comment>
<gene>
    <name evidence="1" type="ORF">Lbru_2235</name>
</gene>
<protein>
    <submittedName>
        <fullName evidence="1">Uncharacterized protein</fullName>
    </submittedName>
</protein>
<dbReference type="PATRIC" id="fig|29422.6.peg.2382"/>
<evidence type="ECO:0000313" key="1">
    <source>
        <dbReference type="EMBL" id="KTC81715.1"/>
    </source>
</evidence>
<dbReference type="EMBL" id="LNXV01000029">
    <property type="protein sequence ID" value="KTC81715.1"/>
    <property type="molecule type" value="Genomic_DNA"/>
</dbReference>
<organism evidence="1 2">
    <name type="scientific">Legionella brunensis</name>
    <dbReference type="NCBI Taxonomy" id="29422"/>
    <lineage>
        <taxon>Bacteria</taxon>
        <taxon>Pseudomonadati</taxon>
        <taxon>Pseudomonadota</taxon>
        <taxon>Gammaproteobacteria</taxon>
        <taxon>Legionellales</taxon>
        <taxon>Legionellaceae</taxon>
        <taxon>Legionella</taxon>
    </lineage>
</organism>
<sequence>MSDFTEKTRLFRHTVDDPFVGKFFNEVEIEHIIADVFSGNIQITKDNLFELLNNIVSFLGTFYPDINRLTPGKTDELKLLEKVEHHTSELLGYLDILLNKYGYETWQHIKLYGPWAKEVNTRQSLDGVYETLQMLDSALPIAMQKIKNSPGKKTGNNALQAIPGLIYYLIPIYEKATGQPADKNFHQDRKTGTLIYKGQFLEFVRSVLIIINSKFDELYPNNKDDNPFKICLIETSIALGQHINRTISSIKKKYDETRKELFNFYFSLLLSIQPRS</sequence>
<evidence type="ECO:0000313" key="2">
    <source>
        <dbReference type="Proteomes" id="UP000054742"/>
    </source>
</evidence>
<dbReference type="STRING" id="29422.Lbru_2235"/>
<name>A0A0W0SE25_9GAMM</name>
<dbReference type="AlphaFoldDB" id="A0A0W0SE25"/>
<accession>A0A0W0SE25</accession>
<keyword evidence="2" id="KW-1185">Reference proteome</keyword>
<dbReference type="Proteomes" id="UP000054742">
    <property type="component" value="Unassembled WGS sequence"/>
</dbReference>
<reference evidence="1 2" key="1">
    <citation type="submission" date="2015-11" db="EMBL/GenBank/DDBJ databases">
        <title>Genomic analysis of 38 Legionella species identifies large and diverse effector repertoires.</title>
        <authorList>
            <person name="Burstein D."/>
            <person name="Amaro F."/>
            <person name="Zusman T."/>
            <person name="Lifshitz Z."/>
            <person name="Cohen O."/>
            <person name="Gilbert J.A."/>
            <person name="Pupko T."/>
            <person name="Shuman H.A."/>
            <person name="Segal G."/>
        </authorList>
    </citation>
    <scope>NUCLEOTIDE SEQUENCE [LARGE SCALE GENOMIC DNA]</scope>
    <source>
        <strain evidence="1 2">ATCC 43878</strain>
    </source>
</reference>
<proteinExistence type="predicted"/>